<reference evidence="1 2" key="1">
    <citation type="submission" date="2018-05" db="EMBL/GenBank/DDBJ databases">
        <title>Reference genomes for bee gut microbiota database.</title>
        <authorList>
            <person name="Ellegaard K.M."/>
        </authorList>
    </citation>
    <scope>NUCLEOTIDE SEQUENCE [LARGE SCALE GENOMIC DNA]</scope>
    <source>
        <strain evidence="1 2">ESL0177</strain>
    </source>
</reference>
<dbReference type="RefSeq" id="WP_110422590.1">
    <property type="nucleotide sequence ID" value="NZ_QGLP01000004.1"/>
</dbReference>
<accession>A0A2V4E505</accession>
<name>A0A2V4E505_9GAMM</name>
<organism evidence="1 2">
    <name type="scientific">Gilliamella apicola</name>
    <dbReference type="NCBI Taxonomy" id="1196095"/>
    <lineage>
        <taxon>Bacteria</taxon>
        <taxon>Pseudomonadati</taxon>
        <taxon>Pseudomonadota</taxon>
        <taxon>Gammaproteobacteria</taxon>
        <taxon>Orbales</taxon>
        <taxon>Orbaceae</taxon>
        <taxon>Gilliamella</taxon>
    </lineage>
</organism>
<evidence type="ECO:0000313" key="1">
    <source>
        <dbReference type="EMBL" id="PXZ05444.1"/>
    </source>
</evidence>
<protein>
    <submittedName>
        <fullName evidence="1">Uncharacterized protein</fullName>
    </submittedName>
</protein>
<evidence type="ECO:0000313" key="2">
    <source>
        <dbReference type="Proteomes" id="UP000247483"/>
    </source>
</evidence>
<dbReference type="AlphaFoldDB" id="A0A2V4E505"/>
<sequence length="59" mass="6913">MNKFKLVLIILTILLFGIKQCENRQKQRADELIKKVKPLLDNPELYINDIKTKATENSK</sequence>
<proteinExistence type="predicted"/>
<gene>
    <name evidence="1" type="ORF">DKK79_01775</name>
</gene>
<dbReference type="Proteomes" id="UP000247483">
    <property type="component" value="Unassembled WGS sequence"/>
</dbReference>
<comment type="caution">
    <text evidence="1">The sequence shown here is derived from an EMBL/GenBank/DDBJ whole genome shotgun (WGS) entry which is preliminary data.</text>
</comment>
<dbReference type="EMBL" id="QGLP01000004">
    <property type="protein sequence ID" value="PXZ05444.1"/>
    <property type="molecule type" value="Genomic_DNA"/>
</dbReference>